<organism evidence="1">
    <name type="scientific">Siphoviridae sp. ctnpt50</name>
    <dbReference type="NCBI Taxonomy" id="2827941"/>
    <lineage>
        <taxon>Viruses</taxon>
        <taxon>Duplodnaviria</taxon>
        <taxon>Heunggongvirae</taxon>
        <taxon>Uroviricota</taxon>
        <taxon>Caudoviricetes</taxon>
    </lineage>
</organism>
<sequence>MIYKIPCAVFIRQDTVENWEKFNPVLKDGEIALVKADGDRFIIIGDGKTSYSKLTKIHLGDSELYLQGKGDGSMRFVITLENQNIEGKIDD</sequence>
<accession>A0A8S5SDA7</accession>
<proteinExistence type="predicted"/>
<dbReference type="EMBL" id="BK032577">
    <property type="protein sequence ID" value="DAF48945.1"/>
    <property type="molecule type" value="Genomic_DNA"/>
</dbReference>
<protein>
    <submittedName>
        <fullName evidence="1">Hyaluronidase</fullName>
    </submittedName>
</protein>
<name>A0A8S5SDA7_9CAUD</name>
<dbReference type="SUPFAM" id="SSF69349">
    <property type="entry name" value="Phage fibre proteins"/>
    <property type="match status" value="1"/>
</dbReference>
<reference evidence="1" key="1">
    <citation type="journal article" date="2021" name="Proc. Natl. Acad. Sci. U.S.A.">
        <title>A Catalog of Tens of Thousands of Viruses from Human Metagenomes Reveals Hidden Associations with Chronic Diseases.</title>
        <authorList>
            <person name="Tisza M.J."/>
            <person name="Buck C.B."/>
        </authorList>
    </citation>
    <scope>NUCLEOTIDE SEQUENCE</scope>
    <source>
        <strain evidence="1">Ctnpt50</strain>
    </source>
</reference>
<evidence type="ECO:0000313" key="1">
    <source>
        <dbReference type="EMBL" id="DAF48945.1"/>
    </source>
</evidence>